<organism evidence="1 2">
    <name type="scientific">Ruegeria intermedia</name>
    <dbReference type="NCBI Taxonomy" id="996115"/>
    <lineage>
        <taxon>Bacteria</taxon>
        <taxon>Pseudomonadati</taxon>
        <taxon>Pseudomonadota</taxon>
        <taxon>Alphaproteobacteria</taxon>
        <taxon>Rhodobacterales</taxon>
        <taxon>Roseobacteraceae</taxon>
        <taxon>Ruegeria</taxon>
    </lineage>
</organism>
<gene>
    <name evidence="1" type="ORF">SAMN05444279_11861</name>
</gene>
<accession>A0A1M4Z8K3</accession>
<sequence length="145" mass="15112">MSAPSVPNCHLVGPPFGAVVVRTTGSKGSCAVIVKVNNSRDDHGAGGPAEQFYLCLPDGTLSGHQDIIKTYSNATREIITLGSLQVAVGMPSLHEPEWVFLDQNSDLSGITRHNVSYDTGISVAAVDGVIATDMASIPPGNREAP</sequence>
<dbReference type="EMBL" id="FQVK01000018">
    <property type="protein sequence ID" value="SHF13926.1"/>
    <property type="molecule type" value="Genomic_DNA"/>
</dbReference>
<evidence type="ECO:0000313" key="1">
    <source>
        <dbReference type="EMBL" id="SHF13926.1"/>
    </source>
</evidence>
<keyword evidence="2" id="KW-1185">Reference proteome</keyword>
<evidence type="ECO:0000313" key="2">
    <source>
        <dbReference type="Proteomes" id="UP000325134"/>
    </source>
</evidence>
<proteinExistence type="predicted"/>
<dbReference type="Proteomes" id="UP000325134">
    <property type="component" value="Unassembled WGS sequence"/>
</dbReference>
<reference evidence="1 2" key="1">
    <citation type="submission" date="2016-11" db="EMBL/GenBank/DDBJ databases">
        <authorList>
            <person name="Varghese N."/>
            <person name="Submissions S."/>
        </authorList>
    </citation>
    <scope>NUCLEOTIDE SEQUENCE [LARGE SCALE GENOMIC DNA]</scope>
    <source>
        <strain evidence="1 2">DSM 29341</strain>
    </source>
</reference>
<name>A0A1M4Z8K3_9RHOB</name>
<protein>
    <submittedName>
        <fullName evidence="1">Uncharacterized protein</fullName>
    </submittedName>
</protein>
<dbReference type="AlphaFoldDB" id="A0A1M4Z8K3"/>